<feature type="transmembrane region" description="Helical" evidence="7">
    <location>
        <begin position="42"/>
        <end position="67"/>
    </location>
</feature>
<feature type="transmembrane region" description="Helical" evidence="7">
    <location>
        <begin position="118"/>
        <end position="137"/>
    </location>
</feature>
<protein>
    <recommendedName>
        <fullName evidence="8">Rhodopsin domain-containing protein</fullName>
    </recommendedName>
</protein>
<evidence type="ECO:0000256" key="2">
    <source>
        <dbReference type="ARBA" id="ARBA00022692"/>
    </source>
</evidence>
<dbReference type="InterPro" id="IPR052337">
    <property type="entry name" value="SAT4-like"/>
</dbReference>
<organism evidence="9 10">
    <name type="scientific">Pseudomassariella vexata</name>
    <dbReference type="NCBI Taxonomy" id="1141098"/>
    <lineage>
        <taxon>Eukaryota</taxon>
        <taxon>Fungi</taxon>
        <taxon>Dikarya</taxon>
        <taxon>Ascomycota</taxon>
        <taxon>Pezizomycotina</taxon>
        <taxon>Sordariomycetes</taxon>
        <taxon>Xylariomycetidae</taxon>
        <taxon>Amphisphaeriales</taxon>
        <taxon>Pseudomassariaceae</taxon>
        <taxon>Pseudomassariella</taxon>
    </lineage>
</organism>
<evidence type="ECO:0000313" key="10">
    <source>
        <dbReference type="Proteomes" id="UP000193689"/>
    </source>
</evidence>
<evidence type="ECO:0000256" key="7">
    <source>
        <dbReference type="SAM" id="Phobius"/>
    </source>
</evidence>
<keyword evidence="10" id="KW-1185">Reference proteome</keyword>
<proteinExistence type="inferred from homology"/>
<dbReference type="Pfam" id="PF20684">
    <property type="entry name" value="Fung_rhodopsin"/>
    <property type="match status" value="1"/>
</dbReference>
<dbReference type="GO" id="GO:0016020">
    <property type="term" value="C:membrane"/>
    <property type="evidence" value="ECO:0007669"/>
    <property type="project" value="UniProtKB-SubCell"/>
</dbReference>
<dbReference type="PANTHER" id="PTHR33048">
    <property type="entry name" value="PTH11-LIKE INTEGRAL MEMBRANE PROTEIN (AFU_ORTHOLOGUE AFUA_5G11245)"/>
    <property type="match status" value="1"/>
</dbReference>
<dbReference type="EMBL" id="MCFJ01000006">
    <property type="protein sequence ID" value="ORY65505.1"/>
    <property type="molecule type" value="Genomic_DNA"/>
</dbReference>
<feature type="transmembrane region" description="Helical" evidence="7">
    <location>
        <begin position="87"/>
        <end position="109"/>
    </location>
</feature>
<feature type="compositionally biased region" description="Polar residues" evidence="6">
    <location>
        <begin position="284"/>
        <end position="295"/>
    </location>
</feature>
<dbReference type="OrthoDB" id="5417887at2759"/>
<dbReference type="GeneID" id="63770293"/>
<keyword evidence="2 7" id="KW-0812">Transmembrane</keyword>
<feature type="domain" description="Rhodopsin" evidence="8">
    <location>
        <begin position="26"/>
        <end position="265"/>
    </location>
</feature>
<sequence>MLSPNATVLCGSVWPIAFISGAVLGLRIYAKISRGRRLLSDDLLLIFSWILMFVEICFITKAASLGFGKPYTSLDLATRSEIATYGVAYSVFSTLIVSVSRIAFAIAILRCTEGWMKVVTWTAIAGLICITMIPNIVTRVTICHPTQRVYGSLDELGGYCGQTYIPQYVGWASGTWSALSDFALVAIAWKIVWSMAMRTEEKIGVALAMSFGILSGIITILRYAYVTRIYSADFYEYGYGGFIWQAAEGGTSIVAASIPPLRALIVGKPTLSENRRARPGQDGPRSSKTSSAPFESDIRYTTDTHTFSGNGKRSLAREKTAAV</sequence>
<dbReference type="Proteomes" id="UP000193689">
    <property type="component" value="Unassembled WGS sequence"/>
</dbReference>
<comment type="similarity">
    <text evidence="5">Belongs to the SAT4 family.</text>
</comment>
<keyword evidence="4 7" id="KW-0472">Membrane</keyword>
<reference evidence="9 10" key="1">
    <citation type="submission" date="2016-07" db="EMBL/GenBank/DDBJ databases">
        <title>Pervasive Adenine N6-methylation of Active Genes in Fungi.</title>
        <authorList>
            <consortium name="DOE Joint Genome Institute"/>
            <person name="Mondo S.J."/>
            <person name="Dannebaum R.O."/>
            <person name="Kuo R.C."/>
            <person name="Labutti K."/>
            <person name="Haridas S."/>
            <person name="Kuo A."/>
            <person name="Salamov A."/>
            <person name="Ahrendt S.R."/>
            <person name="Lipzen A."/>
            <person name="Sullivan W."/>
            <person name="Andreopoulos W.B."/>
            <person name="Clum A."/>
            <person name="Lindquist E."/>
            <person name="Daum C."/>
            <person name="Ramamoorthy G.K."/>
            <person name="Gryganskyi A."/>
            <person name="Culley D."/>
            <person name="Magnuson J.K."/>
            <person name="James T.Y."/>
            <person name="O'Malley M.A."/>
            <person name="Stajich J.E."/>
            <person name="Spatafora J.W."/>
            <person name="Visel A."/>
            <person name="Grigoriev I.V."/>
        </authorList>
    </citation>
    <scope>NUCLEOTIDE SEQUENCE [LARGE SCALE GENOMIC DNA]</scope>
    <source>
        <strain evidence="9 10">CBS 129021</strain>
    </source>
</reference>
<feature type="region of interest" description="Disordered" evidence="6">
    <location>
        <begin position="273"/>
        <end position="323"/>
    </location>
</feature>
<evidence type="ECO:0000256" key="5">
    <source>
        <dbReference type="ARBA" id="ARBA00038359"/>
    </source>
</evidence>
<comment type="caution">
    <text evidence="9">The sequence shown here is derived from an EMBL/GenBank/DDBJ whole genome shotgun (WGS) entry which is preliminary data.</text>
</comment>
<dbReference type="RefSeq" id="XP_040716657.1">
    <property type="nucleotide sequence ID" value="XM_040854081.1"/>
</dbReference>
<keyword evidence="3 7" id="KW-1133">Transmembrane helix</keyword>
<dbReference type="AlphaFoldDB" id="A0A1Y2E3Q7"/>
<dbReference type="PANTHER" id="PTHR33048:SF42">
    <property type="entry name" value="INTEGRAL MEMBRANE PROTEIN"/>
    <property type="match status" value="1"/>
</dbReference>
<dbReference type="STRING" id="1141098.A0A1Y2E3Q7"/>
<feature type="transmembrane region" description="Helical" evidence="7">
    <location>
        <begin position="6"/>
        <end position="30"/>
    </location>
</feature>
<name>A0A1Y2E3Q7_9PEZI</name>
<feature type="transmembrane region" description="Helical" evidence="7">
    <location>
        <begin position="174"/>
        <end position="193"/>
    </location>
</feature>
<evidence type="ECO:0000256" key="1">
    <source>
        <dbReference type="ARBA" id="ARBA00004141"/>
    </source>
</evidence>
<gene>
    <name evidence="9" type="ORF">BCR38DRAFT_198787</name>
</gene>
<dbReference type="InParanoid" id="A0A1Y2E3Q7"/>
<comment type="subcellular location">
    <subcellularLocation>
        <location evidence="1">Membrane</location>
        <topology evidence="1">Multi-pass membrane protein</topology>
    </subcellularLocation>
</comment>
<evidence type="ECO:0000256" key="6">
    <source>
        <dbReference type="SAM" id="MobiDB-lite"/>
    </source>
</evidence>
<feature type="transmembrane region" description="Helical" evidence="7">
    <location>
        <begin position="205"/>
        <end position="225"/>
    </location>
</feature>
<dbReference type="InterPro" id="IPR049326">
    <property type="entry name" value="Rhodopsin_dom_fungi"/>
</dbReference>
<evidence type="ECO:0000313" key="9">
    <source>
        <dbReference type="EMBL" id="ORY65505.1"/>
    </source>
</evidence>
<evidence type="ECO:0000256" key="3">
    <source>
        <dbReference type="ARBA" id="ARBA00022989"/>
    </source>
</evidence>
<evidence type="ECO:0000259" key="8">
    <source>
        <dbReference type="Pfam" id="PF20684"/>
    </source>
</evidence>
<evidence type="ECO:0000256" key="4">
    <source>
        <dbReference type="ARBA" id="ARBA00023136"/>
    </source>
</evidence>
<accession>A0A1Y2E3Q7</accession>